<organism evidence="2 3">
    <name type="scientific">Coregonus suidteri</name>
    <dbReference type="NCBI Taxonomy" id="861788"/>
    <lineage>
        <taxon>Eukaryota</taxon>
        <taxon>Metazoa</taxon>
        <taxon>Chordata</taxon>
        <taxon>Craniata</taxon>
        <taxon>Vertebrata</taxon>
        <taxon>Euteleostomi</taxon>
        <taxon>Actinopterygii</taxon>
        <taxon>Neopterygii</taxon>
        <taxon>Teleostei</taxon>
        <taxon>Protacanthopterygii</taxon>
        <taxon>Salmoniformes</taxon>
        <taxon>Salmonidae</taxon>
        <taxon>Coregoninae</taxon>
        <taxon>Coregonus</taxon>
    </lineage>
</organism>
<dbReference type="EMBL" id="JAGTTL010000005">
    <property type="protein sequence ID" value="KAK6322880.1"/>
    <property type="molecule type" value="Genomic_DNA"/>
</dbReference>
<evidence type="ECO:0000256" key="1">
    <source>
        <dbReference type="SAM" id="MobiDB-lite"/>
    </source>
</evidence>
<evidence type="ECO:0000313" key="2">
    <source>
        <dbReference type="EMBL" id="KAK6322880.1"/>
    </source>
</evidence>
<protein>
    <submittedName>
        <fullName evidence="2">Uncharacterized protein</fullName>
    </submittedName>
</protein>
<dbReference type="Proteomes" id="UP001356427">
    <property type="component" value="Unassembled WGS sequence"/>
</dbReference>
<keyword evidence="3" id="KW-1185">Reference proteome</keyword>
<comment type="caution">
    <text evidence="2">The sequence shown here is derived from an EMBL/GenBank/DDBJ whole genome shotgun (WGS) entry which is preliminary data.</text>
</comment>
<proteinExistence type="predicted"/>
<gene>
    <name evidence="2" type="ORF">J4Q44_G00076720</name>
</gene>
<name>A0AAN8QZY7_9TELE</name>
<feature type="compositionally biased region" description="Basic and acidic residues" evidence="1">
    <location>
        <begin position="82"/>
        <end position="112"/>
    </location>
</feature>
<sequence>MHPWSSLSPLAGARLTTRTPWPGAWRRNGPYQADDSHPWLGAWKRDGPDRAGDAHRRFGASGRNRPGRAGDAHRRLGAGGRNRPDRAGDAHRRFGARSRDRPNRAVETDRRPGVKSGHHPSWLNACPHTLCVRHPHRTYRAVYPWPGGLLDSPHPCLRQPRRPCRVPPPKHFFGLPLDPPTLLPRPGCLFLDTLLGPGMVGFSVTIV</sequence>
<accession>A0AAN8QZY7</accession>
<feature type="compositionally biased region" description="Basic and acidic residues" evidence="1">
    <location>
        <begin position="43"/>
        <end position="56"/>
    </location>
</feature>
<reference evidence="2 3" key="1">
    <citation type="submission" date="2021-04" db="EMBL/GenBank/DDBJ databases">
        <authorList>
            <person name="De Guttry C."/>
            <person name="Zahm M."/>
            <person name="Klopp C."/>
            <person name="Cabau C."/>
            <person name="Louis A."/>
            <person name="Berthelot C."/>
            <person name="Parey E."/>
            <person name="Roest Crollius H."/>
            <person name="Montfort J."/>
            <person name="Robinson-Rechavi M."/>
            <person name="Bucao C."/>
            <person name="Bouchez O."/>
            <person name="Gislard M."/>
            <person name="Lluch J."/>
            <person name="Milhes M."/>
            <person name="Lampietro C."/>
            <person name="Lopez Roques C."/>
            <person name="Donnadieu C."/>
            <person name="Braasch I."/>
            <person name="Desvignes T."/>
            <person name="Postlethwait J."/>
            <person name="Bobe J."/>
            <person name="Wedekind C."/>
            <person name="Guiguen Y."/>
        </authorList>
    </citation>
    <scope>NUCLEOTIDE SEQUENCE [LARGE SCALE GENOMIC DNA]</scope>
    <source>
        <strain evidence="2">Cs_M1</strain>
        <tissue evidence="2">Blood</tissue>
    </source>
</reference>
<feature type="region of interest" description="Disordered" evidence="1">
    <location>
        <begin position="14"/>
        <end position="117"/>
    </location>
</feature>
<dbReference type="AlphaFoldDB" id="A0AAN8QZY7"/>
<evidence type="ECO:0000313" key="3">
    <source>
        <dbReference type="Proteomes" id="UP001356427"/>
    </source>
</evidence>